<reference evidence="1 2" key="1">
    <citation type="submission" date="2020-10" db="EMBL/GenBank/DDBJ databases">
        <title>Identification of Nocardia species via Next-generation sequencing and recognition of intraspecies genetic diversity.</title>
        <authorList>
            <person name="Li P."/>
            <person name="Li P."/>
            <person name="Lu B."/>
        </authorList>
    </citation>
    <scope>NUCLEOTIDE SEQUENCE [LARGE SCALE GENOMIC DNA]</scope>
    <source>
        <strain evidence="1 2">BJ06-0143</strain>
    </source>
</reference>
<dbReference type="Proteomes" id="UP000707731">
    <property type="component" value="Unassembled WGS sequence"/>
</dbReference>
<gene>
    <name evidence="1" type="ORF">IU449_26900</name>
</gene>
<accession>A0ABS0DI81</accession>
<keyword evidence="2" id="KW-1185">Reference proteome</keyword>
<protein>
    <submittedName>
        <fullName evidence="1">Uncharacterized protein</fullName>
    </submittedName>
</protein>
<dbReference type="RefSeq" id="WP_195004968.1">
    <property type="nucleotide sequence ID" value="NZ_JADLQN010000010.1"/>
</dbReference>
<sequence length="117" mass="12823">MRDYSKSEVLEILGLPTDVEGVVVEVDWDGYDFRDSDCHIDKLLPAAVHVDYYDVDADPEVDVYEPGTLHQVAFSLQHAATGITEILGEAFQGDDDYGVQVVVNGWALTYGMGQVAA</sequence>
<dbReference type="EMBL" id="JADLQN010000010">
    <property type="protein sequence ID" value="MBF6358129.1"/>
    <property type="molecule type" value="Genomic_DNA"/>
</dbReference>
<proteinExistence type="predicted"/>
<comment type="caution">
    <text evidence="1">The sequence shown here is derived from an EMBL/GenBank/DDBJ whole genome shotgun (WGS) entry which is preliminary data.</text>
</comment>
<organism evidence="1 2">
    <name type="scientific">Nocardia higoensis</name>
    <dbReference type="NCBI Taxonomy" id="228599"/>
    <lineage>
        <taxon>Bacteria</taxon>
        <taxon>Bacillati</taxon>
        <taxon>Actinomycetota</taxon>
        <taxon>Actinomycetes</taxon>
        <taxon>Mycobacteriales</taxon>
        <taxon>Nocardiaceae</taxon>
        <taxon>Nocardia</taxon>
    </lineage>
</organism>
<evidence type="ECO:0000313" key="1">
    <source>
        <dbReference type="EMBL" id="MBF6358129.1"/>
    </source>
</evidence>
<evidence type="ECO:0000313" key="2">
    <source>
        <dbReference type="Proteomes" id="UP000707731"/>
    </source>
</evidence>
<name>A0ABS0DI81_9NOCA</name>